<accession>A0A1J5PFI6</accession>
<reference evidence="1" key="1">
    <citation type="submission" date="2016-10" db="EMBL/GenBank/DDBJ databases">
        <title>Sequence of Gallionella enrichment culture.</title>
        <authorList>
            <person name="Poehlein A."/>
            <person name="Muehling M."/>
            <person name="Daniel R."/>
        </authorList>
    </citation>
    <scope>NUCLEOTIDE SEQUENCE</scope>
</reference>
<proteinExistence type="predicted"/>
<dbReference type="EMBL" id="MLJW01006701">
    <property type="protein sequence ID" value="OIQ66300.1"/>
    <property type="molecule type" value="Genomic_DNA"/>
</dbReference>
<organism evidence="1">
    <name type="scientific">mine drainage metagenome</name>
    <dbReference type="NCBI Taxonomy" id="410659"/>
    <lineage>
        <taxon>unclassified sequences</taxon>
        <taxon>metagenomes</taxon>
        <taxon>ecological metagenomes</taxon>
    </lineage>
</organism>
<comment type="caution">
    <text evidence="1">The sequence shown here is derived from an EMBL/GenBank/DDBJ whole genome shotgun (WGS) entry which is preliminary data.</text>
</comment>
<sequence>MVDVAGFGHADHRVDQQVGLRLTRGAERQFLVGAVQRVARLERDDATPAELAEIGAQLVGRVAAAFEVIVHGLLDAGDRAAKVNLACGVVQVVHRRMGDVIGTKHFVRLKILVGHPFVADRQDGKDDAFGIAQRDVLTRLDAFGECLGHIKGDRHWPDLARGEVHVIDDRVVVRLGQETLQRVEATVHQKLKVADLT</sequence>
<protein>
    <submittedName>
        <fullName evidence="1">Uncharacterized protein</fullName>
    </submittedName>
</protein>
<name>A0A1J5PFI6_9ZZZZ</name>
<evidence type="ECO:0000313" key="1">
    <source>
        <dbReference type="EMBL" id="OIQ66300.1"/>
    </source>
</evidence>
<gene>
    <name evidence="1" type="ORF">GALL_521330</name>
</gene>
<dbReference type="AlphaFoldDB" id="A0A1J5PFI6"/>